<organism evidence="2 3">
    <name type="scientific">Pomacea canaliculata</name>
    <name type="common">Golden apple snail</name>
    <dbReference type="NCBI Taxonomy" id="400727"/>
    <lineage>
        <taxon>Eukaryota</taxon>
        <taxon>Metazoa</taxon>
        <taxon>Spiralia</taxon>
        <taxon>Lophotrochozoa</taxon>
        <taxon>Mollusca</taxon>
        <taxon>Gastropoda</taxon>
        <taxon>Caenogastropoda</taxon>
        <taxon>Architaenioglossa</taxon>
        <taxon>Ampullarioidea</taxon>
        <taxon>Ampullariidae</taxon>
        <taxon>Pomacea</taxon>
    </lineage>
</organism>
<feature type="compositionally biased region" description="Polar residues" evidence="1">
    <location>
        <begin position="16"/>
        <end position="31"/>
    </location>
</feature>
<reference evidence="2 3" key="1">
    <citation type="submission" date="2018-04" db="EMBL/GenBank/DDBJ databases">
        <title>The genome of golden apple snail Pomacea canaliculata provides insight into stress tolerance and invasive adaptation.</title>
        <authorList>
            <person name="Liu C."/>
            <person name="Liu B."/>
            <person name="Ren Y."/>
            <person name="Zhang Y."/>
            <person name="Wang H."/>
            <person name="Li S."/>
            <person name="Jiang F."/>
            <person name="Yin L."/>
            <person name="Zhang G."/>
            <person name="Qian W."/>
            <person name="Fan W."/>
        </authorList>
    </citation>
    <scope>NUCLEOTIDE SEQUENCE [LARGE SCALE GENOMIC DNA]</scope>
    <source>
        <strain evidence="2">SZHN2017</strain>
        <tissue evidence="2">Muscle</tissue>
    </source>
</reference>
<dbReference type="AlphaFoldDB" id="A0A2T7NTX4"/>
<dbReference type="EMBL" id="PZQS01000009">
    <property type="protein sequence ID" value="PVD24596.1"/>
    <property type="molecule type" value="Genomic_DNA"/>
</dbReference>
<feature type="region of interest" description="Disordered" evidence="1">
    <location>
        <begin position="181"/>
        <end position="220"/>
    </location>
</feature>
<name>A0A2T7NTX4_POMCA</name>
<accession>A0A2T7NTX4</accession>
<comment type="caution">
    <text evidence="2">The sequence shown here is derived from an EMBL/GenBank/DDBJ whole genome shotgun (WGS) entry which is preliminary data.</text>
</comment>
<sequence>MSSVCSLAAMCRSRTGIHNQGQGSGNGVPSPTHTHTHKIHTHTHHTHKEYPKGTNSPSDRLTPRFAQLFELRPAVSSLFEEHLNSGLIQFYRLLRTVARRPVNGTAHGLARRSLQRLAVVTWSESLALPGHGAVTYETTEGLSQQIYRKCLKDVCLLNFNPHPSGFRATQPWRHLAEGKRLLSEAARKGGKKGKAGAERLGSGTPDTNPFSPVRGEQHAE</sequence>
<evidence type="ECO:0000313" key="3">
    <source>
        <dbReference type="Proteomes" id="UP000245119"/>
    </source>
</evidence>
<evidence type="ECO:0000256" key="1">
    <source>
        <dbReference type="SAM" id="MobiDB-lite"/>
    </source>
</evidence>
<evidence type="ECO:0000313" key="2">
    <source>
        <dbReference type="EMBL" id="PVD24596.1"/>
    </source>
</evidence>
<gene>
    <name evidence="2" type="ORF">C0Q70_15080</name>
</gene>
<feature type="region of interest" description="Disordered" evidence="1">
    <location>
        <begin position="16"/>
        <end position="37"/>
    </location>
</feature>
<protein>
    <submittedName>
        <fullName evidence="2">Uncharacterized protein</fullName>
    </submittedName>
</protein>
<proteinExistence type="predicted"/>
<keyword evidence="3" id="KW-1185">Reference proteome</keyword>
<dbReference type="Proteomes" id="UP000245119">
    <property type="component" value="Linkage Group LG9"/>
</dbReference>